<keyword evidence="1" id="KW-0472">Membrane</keyword>
<name>A0A1V8NRZ9_CITBR</name>
<accession>A0A1V8NRZ9</accession>
<gene>
    <name evidence="2" type="ORF">BZK42_26605</name>
</gene>
<evidence type="ECO:0008006" key="4">
    <source>
        <dbReference type="Google" id="ProtNLM"/>
    </source>
</evidence>
<reference evidence="2 3" key="1">
    <citation type="submission" date="2017-03" db="EMBL/GenBank/DDBJ databases">
        <authorList>
            <person name="Afonso C.L."/>
            <person name="Miller P.J."/>
            <person name="Scott M.A."/>
            <person name="Spackman E."/>
            <person name="Goraichik I."/>
            <person name="Dimitrov K.M."/>
            <person name="Suarez D.L."/>
            <person name="Swayne D.E."/>
        </authorList>
    </citation>
    <scope>NUCLEOTIDE SEQUENCE [LARGE SCALE GENOMIC DNA]</scope>
    <source>
        <strain evidence="2 3">ATCC 51113</strain>
    </source>
</reference>
<dbReference type="EMBL" id="NAEW01000033">
    <property type="protein sequence ID" value="OQM39107.1"/>
    <property type="molecule type" value="Genomic_DNA"/>
</dbReference>
<feature type="transmembrane region" description="Helical" evidence="1">
    <location>
        <begin position="54"/>
        <end position="80"/>
    </location>
</feature>
<keyword evidence="1" id="KW-0812">Transmembrane</keyword>
<evidence type="ECO:0000256" key="1">
    <source>
        <dbReference type="SAM" id="Phobius"/>
    </source>
</evidence>
<comment type="caution">
    <text evidence="2">The sequence shown here is derived from an EMBL/GenBank/DDBJ whole genome shotgun (WGS) entry which is preliminary data.</text>
</comment>
<protein>
    <recommendedName>
        <fullName evidence="4">DUF2534 family protein</fullName>
    </recommendedName>
</protein>
<sequence length="85" mass="9757">MVKEKLKTRNGKRFLLSVAVVFIIATTVMTRATIGGVIWQYHIELSDWTLSMYMIQSAMIFVYSVVFTVLFSIPLGIFFLSDDKK</sequence>
<evidence type="ECO:0000313" key="3">
    <source>
        <dbReference type="Proteomes" id="UP000192573"/>
    </source>
</evidence>
<dbReference type="AlphaFoldDB" id="A0A1V8NRZ9"/>
<proteinExistence type="predicted"/>
<dbReference type="RefSeq" id="WP_080861110.1">
    <property type="nucleotide sequence ID" value="NZ_CP077405.1"/>
</dbReference>
<dbReference type="InterPro" id="IPR019685">
    <property type="entry name" value="DUF2534"/>
</dbReference>
<keyword evidence="1" id="KW-1133">Transmembrane helix</keyword>
<organism evidence="2 3">
    <name type="scientific">Citrobacter braakii</name>
    <dbReference type="NCBI Taxonomy" id="57706"/>
    <lineage>
        <taxon>Bacteria</taxon>
        <taxon>Pseudomonadati</taxon>
        <taxon>Pseudomonadota</taxon>
        <taxon>Gammaproteobacteria</taxon>
        <taxon>Enterobacterales</taxon>
        <taxon>Enterobacteriaceae</taxon>
        <taxon>Citrobacter</taxon>
        <taxon>Citrobacter freundii complex</taxon>
    </lineage>
</organism>
<dbReference type="Proteomes" id="UP000192573">
    <property type="component" value="Unassembled WGS sequence"/>
</dbReference>
<dbReference type="Pfam" id="PF10749">
    <property type="entry name" value="DUF2534"/>
    <property type="match status" value="1"/>
</dbReference>
<evidence type="ECO:0000313" key="2">
    <source>
        <dbReference type="EMBL" id="OQM39107.1"/>
    </source>
</evidence>